<dbReference type="Pfam" id="PF03235">
    <property type="entry name" value="GmrSD_N"/>
    <property type="match status" value="1"/>
</dbReference>
<proteinExistence type="predicted"/>
<evidence type="ECO:0000259" key="2">
    <source>
        <dbReference type="Pfam" id="PF07510"/>
    </source>
</evidence>
<dbReference type="OrthoDB" id="9798761at2"/>
<evidence type="ECO:0000313" key="3">
    <source>
        <dbReference type="EMBL" id="QGS51856.1"/>
    </source>
</evidence>
<reference evidence="3 4" key="1">
    <citation type="submission" date="2019-11" db="EMBL/GenBank/DDBJ databases">
        <title>Complete genome sequence of Spiroplasma tabanidicola TAUS-1 (DSM 22603).</title>
        <authorList>
            <person name="Huang C.-T."/>
            <person name="Lin Y.-C."/>
            <person name="Kuo C.-H."/>
        </authorList>
    </citation>
    <scope>NUCLEOTIDE SEQUENCE [LARGE SCALE GENOMIC DNA]</scope>
    <source>
        <strain evidence="3 4">TAUS-1</strain>
    </source>
</reference>
<dbReference type="Proteomes" id="UP000424468">
    <property type="component" value="Chromosome"/>
</dbReference>
<sequence length="833" mass="100083">MVSKNFEFIKNYNKFLWVYESISNIEDNIVEAGSYGVLAESSKLLERLFKQITKDENSKRSLYVLRRDFAMLLQEEYQIEIPNNVQASINFIIRDRNSNFHDSNEIDYGESSQTFSTKLNYLMCLRKILHFCLYTLEDKEIKIDSFVDDIYYKKLNKTKYLEDAKEFKYENNQIRLEKISIGELILSDKNNFFIPSYQRDYRWGEEECQELINQLISKFRTQEQIYFGALACRILNSDINEDVEIENINLINEEKNIRLIDGQQRVTTSLILFKAFFDLFKQKKYEDFLNPLFKIPKELQDLFEYKENNEYSDRRIRKKFVNLTANNDSGQNGIYVVLKGFKNQNAFKDELNLYQKAGVISNYEFFYRELNSYDIETLLLIYNYYYNNFILSCIVFDDDNTNEMEIFENLNSKGKELDTFDMIKNYIFNMLDDKIFNLHTSDVTKELNKYFNLDNVTKYKGNKEEQSKRYETFLFNYLNYKNTISPFFKGKIQQNKKSILKVFKELHYRHNIDLNDYKSICNDLGRYFYIYKNIYITSSYIEKNSEYYNFFEELTNITHKDFTILLFYLFDVYSSYSWNSYERRLYFQYEEYLKACLFEIEKWVVMLLQVKGTGQSFKNSVYGKLIKFLKTYENYSTFKTNLPNLIKDWFSAKIAPNKENEKLLISMEHTLPPKQQALDSIEKSELKDDNIIKVFLRRIEKYWLNLNSNGEQWKVYKKPSIEHIMPKEMTDEWKFMANSGKKYDEKAEDIYKTHLNMLGNLLLINSQDNSKLKNYPFKKKKEIYKKLDIPISNIPFNVDSDTLLTINNFTFEIIEQRTIKLANIVIEKIYELT</sequence>
<evidence type="ECO:0008006" key="5">
    <source>
        <dbReference type="Google" id="ProtNLM"/>
    </source>
</evidence>
<name>A0A6I6C7W5_9MOLU</name>
<feature type="domain" description="GmrSD restriction endonucleases N-terminal" evidence="1">
    <location>
        <begin position="183"/>
        <end position="428"/>
    </location>
</feature>
<organism evidence="3 4">
    <name type="scientific">Spiroplasma tabanidicola</name>
    <dbReference type="NCBI Taxonomy" id="324079"/>
    <lineage>
        <taxon>Bacteria</taxon>
        <taxon>Bacillati</taxon>
        <taxon>Mycoplasmatota</taxon>
        <taxon>Mollicutes</taxon>
        <taxon>Entomoplasmatales</taxon>
        <taxon>Spiroplasmataceae</taxon>
        <taxon>Spiroplasma</taxon>
    </lineage>
</organism>
<dbReference type="PANTHER" id="PTHR35149:SF1">
    <property type="entry name" value="DUF5655 DOMAIN-CONTAINING PROTEIN"/>
    <property type="match status" value="1"/>
</dbReference>
<evidence type="ECO:0000259" key="1">
    <source>
        <dbReference type="Pfam" id="PF03235"/>
    </source>
</evidence>
<dbReference type="AlphaFoldDB" id="A0A6I6C7W5"/>
<dbReference type="KEGG" id="stab:STABA_v1c04930"/>
<dbReference type="RefSeq" id="WP_156006238.1">
    <property type="nucleotide sequence ID" value="NZ_CP046276.1"/>
</dbReference>
<dbReference type="Pfam" id="PF07510">
    <property type="entry name" value="GmrSD_C"/>
    <property type="match status" value="1"/>
</dbReference>
<feature type="domain" description="GmrSD restriction endonucleases C-terminal" evidence="2">
    <location>
        <begin position="687"/>
        <end position="823"/>
    </location>
</feature>
<accession>A0A6I6C7W5</accession>
<protein>
    <recommendedName>
        <fullName evidence="5">DUF262 domain-containing protein</fullName>
    </recommendedName>
</protein>
<gene>
    <name evidence="3" type="ORF">STABA_v1c04930</name>
</gene>
<keyword evidence="4" id="KW-1185">Reference proteome</keyword>
<dbReference type="EMBL" id="CP046276">
    <property type="protein sequence ID" value="QGS51856.1"/>
    <property type="molecule type" value="Genomic_DNA"/>
</dbReference>
<dbReference type="InterPro" id="IPR004919">
    <property type="entry name" value="GmrSD_N"/>
</dbReference>
<dbReference type="InterPro" id="IPR011089">
    <property type="entry name" value="GmrSD_C"/>
</dbReference>
<evidence type="ECO:0000313" key="4">
    <source>
        <dbReference type="Proteomes" id="UP000424468"/>
    </source>
</evidence>
<dbReference type="PANTHER" id="PTHR35149">
    <property type="entry name" value="SLL5132 PROTEIN"/>
    <property type="match status" value="1"/>
</dbReference>